<dbReference type="PANTHER" id="PTHR42791:SF1">
    <property type="entry name" value="N-ACETYLTRANSFERASE DOMAIN-CONTAINING PROTEIN"/>
    <property type="match status" value="1"/>
</dbReference>
<keyword evidence="3" id="KW-1185">Reference proteome</keyword>
<dbReference type="Pfam" id="PF00583">
    <property type="entry name" value="Acetyltransf_1"/>
    <property type="match status" value="1"/>
</dbReference>
<organism evidence="2 3">
    <name type="scientific">Streptomyces netropsis</name>
    <name type="common">Streptoverticillium netropsis</name>
    <dbReference type="NCBI Taxonomy" id="55404"/>
    <lineage>
        <taxon>Bacteria</taxon>
        <taxon>Bacillati</taxon>
        <taxon>Actinomycetota</taxon>
        <taxon>Actinomycetes</taxon>
        <taxon>Kitasatosporales</taxon>
        <taxon>Streptomycetaceae</taxon>
        <taxon>Streptomyces</taxon>
    </lineage>
</organism>
<reference evidence="2 3" key="1">
    <citation type="submission" date="2020-08" db="EMBL/GenBank/DDBJ databases">
        <title>Genomic Encyclopedia of Type Strains, Phase III (KMG-III): the genomes of soil and plant-associated and newly described type strains.</title>
        <authorList>
            <person name="Whitman W."/>
        </authorList>
    </citation>
    <scope>NUCLEOTIDE SEQUENCE [LARGE SCALE GENOMIC DNA]</scope>
    <source>
        <strain evidence="2 3">CECT 3265</strain>
    </source>
</reference>
<evidence type="ECO:0000313" key="3">
    <source>
        <dbReference type="Proteomes" id="UP000556436"/>
    </source>
</evidence>
<dbReference type="InterPro" id="IPR000182">
    <property type="entry name" value="GNAT_dom"/>
</dbReference>
<evidence type="ECO:0000313" key="2">
    <source>
        <dbReference type="EMBL" id="MBB4886401.1"/>
    </source>
</evidence>
<dbReference type="Gene3D" id="3.40.630.30">
    <property type="match status" value="1"/>
</dbReference>
<keyword evidence="2" id="KW-0808">Transferase</keyword>
<dbReference type="InterPro" id="IPR052523">
    <property type="entry name" value="Trichothecene_AcTrans"/>
</dbReference>
<name>A0A7W7PD44_STRNE</name>
<dbReference type="EMBL" id="JACHJG010000004">
    <property type="protein sequence ID" value="MBB4886401.1"/>
    <property type="molecule type" value="Genomic_DNA"/>
</dbReference>
<comment type="caution">
    <text evidence="2">The sequence shown here is derived from an EMBL/GenBank/DDBJ whole genome shotgun (WGS) entry which is preliminary data.</text>
</comment>
<protein>
    <submittedName>
        <fullName evidence="2">GNAT superfamily N-acetyltransferase</fullName>
    </submittedName>
</protein>
<dbReference type="AlphaFoldDB" id="A0A7W7PD44"/>
<gene>
    <name evidence="2" type="ORF">FHS38_002434</name>
</gene>
<evidence type="ECO:0000259" key="1">
    <source>
        <dbReference type="PROSITE" id="PS51186"/>
    </source>
</evidence>
<accession>A0A7W7PD44</accession>
<dbReference type="PANTHER" id="PTHR42791">
    <property type="entry name" value="GNAT FAMILY ACETYLTRANSFERASE"/>
    <property type="match status" value="1"/>
</dbReference>
<sequence>MSRVTTVLPGVLPGIRRARKEEREEISRLLGEAFMADPVSGWVFPDEEHRRTVHPRFFGVFLDAALRDGWVDVLEDHSAAALWLPVMVGETAGAGAGHGEDDGHDEMTEALAAADPGNERTRIVGELTALAHPMDRSHYYLPNIVAAPGRTGGGRGSALLKAVLERCDREGMPAYLEASNARSKALYERHGFVFTGRTVDLPGGPPMWPMWREPRG</sequence>
<dbReference type="SUPFAM" id="SSF55729">
    <property type="entry name" value="Acyl-CoA N-acyltransferases (Nat)"/>
    <property type="match status" value="1"/>
</dbReference>
<dbReference type="PROSITE" id="PS51186">
    <property type="entry name" value="GNAT"/>
    <property type="match status" value="1"/>
</dbReference>
<dbReference type="Proteomes" id="UP000556436">
    <property type="component" value="Unassembled WGS sequence"/>
</dbReference>
<dbReference type="GO" id="GO:0016747">
    <property type="term" value="F:acyltransferase activity, transferring groups other than amino-acyl groups"/>
    <property type="evidence" value="ECO:0007669"/>
    <property type="project" value="InterPro"/>
</dbReference>
<proteinExistence type="predicted"/>
<dbReference type="InterPro" id="IPR016181">
    <property type="entry name" value="Acyl_CoA_acyltransferase"/>
</dbReference>
<dbReference type="RefSeq" id="WP_184733520.1">
    <property type="nucleotide sequence ID" value="NZ_BMRW01000004.1"/>
</dbReference>
<feature type="domain" description="N-acetyltransferase" evidence="1">
    <location>
        <begin position="13"/>
        <end position="215"/>
    </location>
</feature>